<reference evidence="2" key="1">
    <citation type="submission" date="2008-03" db="EMBL/GenBank/DDBJ databases">
        <title>Complete sequence of chromosome of Beijerinckia indica subsp. indica ATCC 9039.</title>
        <authorList>
            <consortium name="US DOE Joint Genome Institute"/>
            <person name="Copeland A."/>
            <person name="Lucas S."/>
            <person name="Lapidus A."/>
            <person name="Glavina del Rio T."/>
            <person name="Dalin E."/>
            <person name="Tice H."/>
            <person name="Bruce D."/>
            <person name="Goodwin L."/>
            <person name="Pitluck S."/>
            <person name="LaButti K."/>
            <person name="Schmutz J."/>
            <person name="Larimer F."/>
            <person name="Land M."/>
            <person name="Hauser L."/>
            <person name="Kyrpides N."/>
            <person name="Mikhailova N."/>
            <person name="Dunfield P.F."/>
            <person name="Dedysh S.N."/>
            <person name="Liesack W."/>
            <person name="Saw J.H."/>
            <person name="Alam M."/>
            <person name="Chen Y."/>
            <person name="Murrell J.C."/>
            <person name="Richardson P."/>
        </authorList>
    </citation>
    <scope>NUCLEOTIDE SEQUENCE [LARGE SCALE GENOMIC DNA]</scope>
    <source>
        <strain evidence="2">ATCC 9039 / DSM 1715 / NCIMB 8712</strain>
    </source>
</reference>
<proteinExistence type="predicted"/>
<evidence type="ECO:0000313" key="2">
    <source>
        <dbReference type="Proteomes" id="UP000001695"/>
    </source>
</evidence>
<dbReference type="OrthoDB" id="7261085at2"/>
<name>B2ID73_BEII9</name>
<protein>
    <submittedName>
        <fullName evidence="1">Uncharacterized protein</fullName>
    </submittedName>
</protein>
<accession>B2ID73</accession>
<organism evidence="1 2">
    <name type="scientific">Beijerinckia indica subsp. indica (strain ATCC 9039 / DSM 1715 / NCIMB 8712)</name>
    <dbReference type="NCBI Taxonomy" id="395963"/>
    <lineage>
        <taxon>Bacteria</taxon>
        <taxon>Pseudomonadati</taxon>
        <taxon>Pseudomonadota</taxon>
        <taxon>Alphaproteobacteria</taxon>
        <taxon>Hyphomicrobiales</taxon>
        <taxon>Beijerinckiaceae</taxon>
        <taxon>Beijerinckia</taxon>
    </lineage>
</organism>
<evidence type="ECO:0000313" key="1">
    <source>
        <dbReference type="EMBL" id="ACB96838.1"/>
    </source>
</evidence>
<dbReference type="eggNOG" id="ENOG502Z91B">
    <property type="taxonomic scope" value="Bacteria"/>
</dbReference>
<dbReference type="AlphaFoldDB" id="B2ID73"/>
<reference evidence="1 2" key="2">
    <citation type="journal article" date="2010" name="J. Bacteriol.">
        <title>Complete genome sequence of Beijerinckia indica subsp. indica.</title>
        <authorList>
            <person name="Tamas I."/>
            <person name="Dedysh S.N."/>
            <person name="Liesack W."/>
            <person name="Stott M.B."/>
            <person name="Alam M."/>
            <person name="Murrell J.C."/>
            <person name="Dunfield P.F."/>
        </authorList>
    </citation>
    <scope>NUCLEOTIDE SEQUENCE [LARGE SCALE GENOMIC DNA]</scope>
    <source>
        <strain evidence="2">ATCC 9039 / DSM 1715 / NCIMB 8712</strain>
    </source>
</reference>
<dbReference type="HOGENOM" id="CLU_1159133_0_0_5"/>
<gene>
    <name evidence="1" type="ordered locus">Bind_3278</name>
</gene>
<dbReference type="Proteomes" id="UP000001695">
    <property type="component" value="Chromosome"/>
</dbReference>
<dbReference type="KEGG" id="bid:Bind_3278"/>
<dbReference type="RefSeq" id="WP_012386186.1">
    <property type="nucleotide sequence ID" value="NC_010581.1"/>
</dbReference>
<sequence>MQVVKYRLCNPGLRPRRTKLEVPGWAGESEPRANGSHEHPWHCMPFAEGARYGIELFYPYENELHVSMREGKLIFDGDFGPDPETGLQWPPFRTFGETYYTYQILLDIKVEEGWAFRTEPHPRFYTDPTDSVPIAVPALLRQWWPMMSFIVFKSPAEGRTHIFRPGEPFAQIIVIPAEADFDLIEMGEEEAAERELQSRRIHQSRTTLGADTQWISSTNTVFDGTYRHLLSAAKQRAKKKPE</sequence>
<keyword evidence="2" id="KW-1185">Reference proteome</keyword>
<dbReference type="EMBL" id="CP001016">
    <property type="protein sequence ID" value="ACB96838.1"/>
    <property type="molecule type" value="Genomic_DNA"/>
</dbReference>